<evidence type="ECO:0000313" key="2">
    <source>
        <dbReference type="Proteomes" id="UP001163321"/>
    </source>
</evidence>
<accession>A0ACC0WKU4</accession>
<name>A0ACC0WKU4_9STRA</name>
<dbReference type="EMBL" id="CM047591">
    <property type="protein sequence ID" value="KAI9918650.1"/>
    <property type="molecule type" value="Genomic_DNA"/>
</dbReference>
<organism evidence="1 2">
    <name type="scientific">Peronosclerospora sorghi</name>
    <dbReference type="NCBI Taxonomy" id="230839"/>
    <lineage>
        <taxon>Eukaryota</taxon>
        <taxon>Sar</taxon>
        <taxon>Stramenopiles</taxon>
        <taxon>Oomycota</taxon>
        <taxon>Peronosporomycetes</taxon>
        <taxon>Peronosporales</taxon>
        <taxon>Peronosporaceae</taxon>
        <taxon>Peronosclerospora</taxon>
    </lineage>
</organism>
<reference evidence="1 2" key="1">
    <citation type="journal article" date="2022" name="bioRxiv">
        <title>The genome of the oomycete Peronosclerospora sorghi, a cosmopolitan pathogen of maize and sorghum, is inflated with dispersed pseudogenes.</title>
        <authorList>
            <person name="Fletcher K."/>
            <person name="Martin F."/>
            <person name="Isakeit T."/>
            <person name="Cavanaugh K."/>
            <person name="Magill C."/>
            <person name="Michelmore R."/>
        </authorList>
    </citation>
    <scope>NUCLEOTIDE SEQUENCE [LARGE SCALE GENOMIC DNA]</scope>
    <source>
        <strain evidence="1">P6</strain>
    </source>
</reference>
<sequence>MAAAYAVLVSCMSRPWPSSTQFFFPRGEDGWHPAIPLARVPVAAVQQHQESSEDEETHIDPGTRHREKVTMAAFYAYRLQYRATDGIALLRGGRLLQQYIVDAYAAIEQSRLNYFLQNQKTLRADLYQYQCLQDAVGSVTMLTCHRSWHNRYFRKHPLLLGTKQTERRPTFFQEARNYTSADFPKYFVWNVQGKR</sequence>
<dbReference type="Proteomes" id="UP001163321">
    <property type="component" value="Chromosome 12"/>
</dbReference>
<proteinExistence type="predicted"/>
<gene>
    <name evidence="1" type="ORF">PsorP6_011330</name>
</gene>
<comment type="caution">
    <text evidence="1">The sequence shown here is derived from an EMBL/GenBank/DDBJ whole genome shotgun (WGS) entry which is preliminary data.</text>
</comment>
<keyword evidence="2" id="KW-1185">Reference proteome</keyword>
<evidence type="ECO:0000313" key="1">
    <source>
        <dbReference type="EMBL" id="KAI9918650.1"/>
    </source>
</evidence>
<protein>
    <submittedName>
        <fullName evidence="1">Uncharacterized protein</fullName>
    </submittedName>
</protein>